<keyword evidence="2" id="KW-0732">Signal</keyword>
<evidence type="ECO:0000313" key="5">
    <source>
        <dbReference type="Proteomes" id="UP000516369"/>
    </source>
</evidence>
<reference evidence="4 5" key="1">
    <citation type="submission" date="2020-05" db="EMBL/GenBank/DDBJ databases">
        <title>Complete closed genome sequence of Defluviicoccus vanus.</title>
        <authorList>
            <person name="Bessarab I."/>
            <person name="Arumugam K."/>
            <person name="Maszenan A.M."/>
            <person name="Seviour R.J."/>
            <person name="Williams R.B."/>
        </authorList>
    </citation>
    <scope>NUCLEOTIDE SEQUENCE [LARGE SCALE GENOMIC DNA]</scope>
    <source>
        <strain evidence="4 5">Ben 114</strain>
    </source>
</reference>
<dbReference type="Proteomes" id="UP000516369">
    <property type="component" value="Chromosome"/>
</dbReference>
<name>A0A7H1N373_9PROT</name>
<dbReference type="InterPro" id="IPR002477">
    <property type="entry name" value="Peptidoglycan-bd-like"/>
</dbReference>
<dbReference type="Gene3D" id="1.10.101.10">
    <property type="entry name" value="PGBD-like superfamily/PGBD"/>
    <property type="match status" value="1"/>
</dbReference>
<dbReference type="SUPFAM" id="SSF47090">
    <property type="entry name" value="PGBD-like"/>
    <property type="match status" value="1"/>
</dbReference>
<feature type="compositionally biased region" description="Basic residues" evidence="1">
    <location>
        <begin position="106"/>
        <end position="116"/>
    </location>
</feature>
<evidence type="ECO:0000256" key="2">
    <source>
        <dbReference type="SAM" id="SignalP"/>
    </source>
</evidence>
<dbReference type="InterPro" id="IPR036365">
    <property type="entry name" value="PGBD-like_sf"/>
</dbReference>
<feature type="compositionally biased region" description="Basic residues" evidence="1">
    <location>
        <begin position="124"/>
        <end position="140"/>
    </location>
</feature>
<feature type="signal peptide" evidence="2">
    <location>
        <begin position="1"/>
        <end position="22"/>
    </location>
</feature>
<dbReference type="KEGG" id="dvn:HQ394_13500"/>
<feature type="domain" description="Peptidoglycan binding-like" evidence="3">
    <location>
        <begin position="43"/>
        <end position="90"/>
    </location>
</feature>
<keyword evidence="5" id="KW-1185">Reference proteome</keyword>
<feature type="chain" id="PRO_5028941212" evidence="2">
    <location>
        <begin position="23"/>
        <end position="173"/>
    </location>
</feature>
<protein>
    <submittedName>
        <fullName evidence="4">Peptidoglycan-binding protein</fullName>
    </submittedName>
</protein>
<dbReference type="PROSITE" id="PS51257">
    <property type="entry name" value="PROKAR_LIPOPROTEIN"/>
    <property type="match status" value="1"/>
</dbReference>
<dbReference type="RefSeq" id="WP_190260645.1">
    <property type="nucleotide sequence ID" value="NZ_CP053923.1"/>
</dbReference>
<dbReference type="Pfam" id="PF01471">
    <property type="entry name" value="PG_binding_1"/>
    <property type="match status" value="1"/>
</dbReference>
<evidence type="ECO:0000313" key="4">
    <source>
        <dbReference type="EMBL" id="QNT70159.1"/>
    </source>
</evidence>
<dbReference type="AlphaFoldDB" id="A0A7H1N373"/>
<proteinExistence type="predicted"/>
<dbReference type="InterPro" id="IPR036366">
    <property type="entry name" value="PGBDSf"/>
</dbReference>
<evidence type="ECO:0000256" key="1">
    <source>
        <dbReference type="SAM" id="MobiDB-lite"/>
    </source>
</evidence>
<feature type="region of interest" description="Disordered" evidence="1">
    <location>
        <begin position="106"/>
        <end position="141"/>
    </location>
</feature>
<dbReference type="EMBL" id="CP053923">
    <property type="protein sequence ID" value="QNT70159.1"/>
    <property type="molecule type" value="Genomic_DNA"/>
</dbReference>
<sequence>MRRTIIAGVVLIAIALSGCQSSGTPPTGAFEAPAHTTVVSTPPDIRDAQRLLNALGYGAGAADGVIGPRMRSAIADYQSRNGLEQTGQLTSPCSASCAARRRCCRRRGRPRRRRRADRLNRGSPRSRPRRPSRRRSRSRRLTWYSTTATRRVVYWDEFPGCRTPIDDRGKQLE</sequence>
<organism evidence="4 5">
    <name type="scientific">Defluviicoccus vanus</name>
    <dbReference type="NCBI Taxonomy" id="111831"/>
    <lineage>
        <taxon>Bacteria</taxon>
        <taxon>Pseudomonadati</taxon>
        <taxon>Pseudomonadota</taxon>
        <taxon>Alphaproteobacteria</taxon>
        <taxon>Rhodospirillales</taxon>
        <taxon>Rhodospirillaceae</taxon>
        <taxon>Defluviicoccus</taxon>
    </lineage>
</organism>
<evidence type="ECO:0000259" key="3">
    <source>
        <dbReference type="Pfam" id="PF01471"/>
    </source>
</evidence>
<accession>A0A7H1N373</accession>
<gene>
    <name evidence="4" type="ORF">HQ394_13500</name>
</gene>